<dbReference type="CDD" id="cd02778">
    <property type="entry name" value="MopB_CT_Thiosulfate-R-like"/>
    <property type="match status" value="1"/>
</dbReference>
<keyword evidence="5" id="KW-0732">Signal</keyword>
<dbReference type="PROSITE" id="PS51669">
    <property type="entry name" value="4FE4S_MOW_BIS_MGD"/>
    <property type="match status" value="1"/>
</dbReference>
<proteinExistence type="inferred from homology"/>
<dbReference type="Pfam" id="PF04879">
    <property type="entry name" value="Molybdop_Fe4S4"/>
    <property type="match status" value="1"/>
</dbReference>
<evidence type="ECO:0000256" key="2">
    <source>
        <dbReference type="ARBA" id="ARBA00022485"/>
    </source>
</evidence>
<evidence type="ECO:0000313" key="9">
    <source>
        <dbReference type="EMBL" id="QIR76006.1"/>
    </source>
</evidence>
<dbReference type="InterPro" id="IPR006963">
    <property type="entry name" value="Mopterin_OxRdtase_4Fe-4S_dom"/>
</dbReference>
<organism evidence="9 10">
    <name type="scientific">Sulfurospirillum diekertiae</name>
    <dbReference type="NCBI Taxonomy" id="1854492"/>
    <lineage>
        <taxon>Bacteria</taxon>
        <taxon>Pseudomonadati</taxon>
        <taxon>Campylobacterota</taxon>
        <taxon>Epsilonproteobacteria</taxon>
        <taxon>Campylobacterales</taxon>
        <taxon>Sulfurospirillaceae</taxon>
        <taxon>Sulfurospirillum</taxon>
    </lineage>
</organism>
<dbReference type="InterPro" id="IPR006311">
    <property type="entry name" value="TAT_signal"/>
</dbReference>
<keyword evidence="4" id="KW-0479">Metal-binding</keyword>
<dbReference type="GO" id="GO:0051539">
    <property type="term" value="F:4 iron, 4 sulfur cluster binding"/>
    <property type="evidence" value="ECO:0007669"/>
    <property type="project" value="UniProtKB-KW"/>
</dbReference>
<dbReference type="Gene3D" id="3.40.50.740">
    <property type="match status" value="1"/>
</dbReference>
<name>A0A6G9VRM9_9BACT</name>
<dbReference type="PROSITE" id="PS51318">
    <property type="entry name" value="TAT"/>
    <property type="match status" value="1"/>
</dbReference>
<dbReference type="Gene3D" id="3.40.228.10">
    <property type="entry name" value="Dimethylsulfoxide Reductase, domain 2"/>
    <property type="match status" value="1"/>
</dbReference>
<dbReference type="Gene3D" id="2.20.25.90">
    <property type="entry name" value="ADC-like domains"/>
    <property type="match status" value="1"/>
</dbReference>
<dbReference type="InterPro" id="IPR006657">
    <property type="entry name" value="MoPterin_dinucl-bd_dom"/>
</dbReference>
<keyword evidence="6" id="KW-0560">Oxidoreductase</keyword>
<dbReference type="PANTHER" id="PTHR43742:SF9">
    <property type="entry name" value="TETRATHIONATE REDUCTASE SUBUNIT A"/>
    <property type="match status" value="1"/>
</dbReference>
<sequence length="779" mass="86532">MKVEISRRRFLQGSVAMSIAGGVSLSSSSIMASATSPAKKVGNEDKRVATLCEMCVNKCAAIAHVHNGVVEKLDPNPLFPKSRNMLCARGNSGIQALYDPDRLKYPLIRDGEKGSGKFKRVSWDEAYAYINEKLTKILDEEKDNRSTVAFCAGEGMAEHTFHSFFTMFGSSHFLNHVSLCLATTVSGYSLTIGGYGQADLDNAKYVIMAGANRAEAIVTPDTMDFFKRTKGRGAKLVTVDPRFTNTAAKSDKWLAINVGTDLAFVLALTYVAIKEEIYNKAFVENYFNGFDAYKEHILSNNYTPEWAEKITGIKAADIYQVARDFMVNAPQSIYYQGRRTTWSKNDFQLRRAQAIFSALGGGVDIKGGICFGKSLALAEHEIPSPMYAQAKPRIEKDEAAVVGGSGSWVAFRNMVLEKRSPYPIRALFNYKHNPMQNMPNNAKTAEFLKNLDLVVTIDTMPSDTVMLSDVILPECTYLERTDPVVSFGGIEPSIAQRNKVVDPMFESKPIMEIMRGLSAKLSKPLFEITKKYDEDVQSSIEDDGEDKVYGDFDLTKPFASSQEELNEHAVAKYEGAAEILKEKGVFYPNMNEYFKKTGVNDYEYYPDAKRAYSVKNNKFATPSGKVECSVPALAKKGIDAMPVWKKEYEMAVPAGKFRFVTGRHAQFTQSGTSNNRMLLNLVPENFAWINKRTAEKMGIKFGDKIEVASKVGKTTIKAYPTEKIGPDTLFFIHGFGNYSEALTRAYHNGGNDAAIIEDSIEPMHGASCLHDTIVEIRKV</sequence>
<dbReference type="EMBL" id="CP039734">
    <property type="protein sequence ID" value="QIR76006.1"/>
    <property type="molecule type" value="Genomic_DNA"/>
</dbReference>
<evidence type="ECO:0000256" key="4">
    <source>
        <dbReference type="ARBA" id="ARBA00022723"/>
    </source>
</evidence>
<dbReference type="SUPFAM" id="SSF50692">
    <property type="entry name" value="ADC-like"/>
    <property type="match status" value="1"/>
</dbReference>
<dbReference type="Gene3D" id="2.40.40.20">
    <property type="match status" value="1"/>
</dbReference>
<keyword evidence="2" id="KW-0004">4Fe-4S</keyword>
<keyword evidence="8" id="KW-0411">Iron-sulfur</keyword>
<dbReference type="Pfam" id="PF01568">
    <property type="entry name" value="Molydop_binding"/>
    <property type="match status" value="1"/>
</dbReference>
<accession>A0A6G9VRM9</accession>
<evidence type="ECO:0000256" key="1">
    <source>
        <dbReference type="ARBA" id="ARBA00010312"/>
    </source>
</evidence>
<evidence type="ECO:0000256" key="8">
    <source>
        <dbReference type="ARBA" id="ARBA00023014"/>
    </source>
</evidence>
<comment type="similarity">
    <text evidence="1">Belongs to the prokaryotic molybdopterin-containing oxidoreductase family.</text>
</comment>
<evidence type="ECO:0000256" key="6">
    <source>
        <dbReference type="ARBA" id="ARBA00023002"/>
    </source>
</evidence>
<dbReference type="RefSeq" id="WP_167749866.1">
    <property type="nucleotide sequence ID" value="NZ_CP039734.2"/>
</dbReference>
<dbReference type="GO" id="GO:0043546">
    <property type="term" value="F:molybdopterin cofactor binding"/>
    <property type="evidence" value="ECO:0007669"/>
    <property type="project" value="InterPro"/>
</dbReference>
<evidence type="ECO:0000313" key="10">
    <source>
        <dbReference type="Proteomes" id="UP000502831"/>
    </source>
</evidence>
<evidence type="ECO:0000256" key="3">
    <source>
        <dbReference type="ARBA" id="ARBA00022505"/>
    </source>
</evidence>
<dbReference type="Proteomes" id="UP000502831">
    <property type="component" value="Chromosome"/>
</dbReference>
<dbReference type="InterPro" id="IPR050612">
    <property type="entry name" value="Prok_Mopterin_Oxidored"/>
</dbReference>
<dbReference type="InterPro" id="IPR009010">
    <property type="entry name" value="Asp_de-COase-like_dom_sf"/>
</dbReference>
<protein>
    <submittedName>
        <fullName evidence="9">Molybdopterin-dependent oxidoreductase</fullName>
    </submittedName>
</protein>
<dbReference type="GO" id="GO:0016491">
    <property type="term" value="F:oxidoreductase activity"/>
    <property type="evidence" value="ECO:0007669"/>
    <property type="project" value="UniProtKB-KW"/>
</dbReference>
<reference evidence="9 10" key="1">
    <citation type="journal article" date="2017" name="Environ. Sci. Technol.">
        <title>Organohalide Respiration with Chlorinated Ethenes under Low pH Conditions.</title>
        <authorList>
            <person name="Yang Y."/>
            <person name="Capiro N.L."/>
            <person name="Marcet T.F."/>
            <person name="Yan J."/>
            <person name="Pennell K.D."/>
            <person name="Loffler F.E."/>
        </authorList>
    </citation>
    <scope>NUCLEOTIDE SEQUENCE [LARGE SCALE GENOMIC DNA]</scope>
    <source>
        <strain evidence="9 10">ACSDCE</strain>
    </source>
</reference>
<dbReference type="SMART" id="SM00926">
    <property type="entry name" value="Molybdop_Fe4S4"/>
    <property type="match status" value="1"/>
</dbReference>
<evidence type="ECO:0000256" key="5">
    <source>
        <dbReference type="ARBA" id="ARBA00022729"/>
    </source>
</evidence>
<gene>
    <name evidence="9" type="ORF">FA584_07215</name>
</gene>
<dbReference type="GO" id="GO:0046872">
    <property type="term" value="F:metal ion binding"/>
    <property type="evidence" value="ECO:0007669"/>
    <property type="project" value="UniProtKB-KW"/>
</dbReference>
<evidence type="ECO:0000256" key="7">
    <source>
        <dbReference type="ARBA" id="ARBA00023004"/>
    </source>
</evidence>
<dbReference type="Pfam" id="PF00384">
    <property type="entry name" value="Molybdopterin"/>
    <property type="match status" value="1"/>
</dbReference>
<dbReference type="SUPFAM" id="SSF53706">
    <property type="entry name" value="Formate dehydrogenase/DMSO reductase, domains 1-3"/>
    <property type="match status" value="1"/>
</dbReference>
<dbReference type="InterPro" id="IPR006656">
    <property type="entry name" value="Mopterin_OxRdtase"/>
</dbReference>
<dbReference type="AlphaFoldDB" id="A0A6G9VRM9"/>
<dbReference type="CDD" id="cd02755">
    <property type="entry name" value="MopB_Thiosulfate-R-like"/>
    <property type="match status" value="1"/>
</dbReference>
<dbReference type="PANTHER" id="PTHR43742">
    <property type="entry name" value="TRIMETHYLAMINE-N-OXIDE REDUCTASE"/>
    <property type="match status" value="1"/>
</dbReference>
<keyword evidence="3" id="KW-0500">Molybdenum</keyword>
<keyword evidence="7" id="KW-0408">Iron</keyword>